<evidence type="ECO:0000313" key="1">
    <source>
        <dbReference type="EMBL" id="PNI50741.1"/>
    </source>
</evidence>
<feature type="non-terminal residue" evidence="1">
    <location>
        <position position="1"/>
    </location>
</feature>
<gene>
    <name evidence="1" type="ORF">CK820_G0026188</name>
</gene>
<comment type="caution">
    <text evidence="1">The sequence shown here is derived from an EMBL/GenBank/DDBJ whole genome shotgun (WGS) entry which is preliminary data.</text>
</comment>
<protein>
    <submittedName>
        <fullName evidence="1">C19orf44 isoform 3</fullName>
    </submittedName>
</protein>
<dbReference type="AlphaFoldDB" id="A0A2J8LU14"/>
<dbReference type="Proteomes" id="UP000236370">
    <property type="component" value="Unassembled WGS sequence"/>
</dbReference>
<organism evidence="1 2">
    <name type="scientific">Pan troglodytes</name>
    <name type="common">Chimpanzee</name>
    <dbReference type="NCBI Taxonomy" id="9598"/>
    <lineage>
        <taxon>Eukaryota</taxon>
        <taxon>Metazoa</taxon>
        <taxon>Chordata</taxon>
        <taxon>Craniata</taxon>
        <taxon>Vertebrata</taxon>
        <taxon>Euteleostomi</taxon>
        <taxon>Mammalia</taxon>
        <taxon>Eutheria</taxon>
        <taxon>Euarchontoglires</taxon>
        <taxon>Primates</taxon>
        <taxon>Haplorrhini</taxon>
        <taxon>Catarrhini</taxon>
        <taxon>Hominidae</taxon>
        <taxon>Pan</taxon>
    </lineage>
</organism>
<proteinExistence type="predicted"/>
<evidence type="ECO:0000313" key="2">
    <source>
        <dbReference type="Proteomes" id="UP000236370"/>
    </source>
</evidence>
<dbReference type="EMBL" id="NBAG03000278">
    <property type="protein sequence ID" value="PNI50741.1"/>
    <property type="molecule type" value="Genomic_DNA"/>
</dbReference>
<accession>A0A2J8LU14</accession>
<reference evidence="1 2" key="1">
    <citation type="submission" date="2017-12" db="EMBL/GenBank/DDBJ databases">
        <title>High-resolution comparative analysis of great ape genomes.</title>
        <authorList>
            <person name="Pollen A."/>
            <person name="Hastie A."/>
            <person name="Hormozdiari F."/>
            <person name="Dougherty M."/>
            <person name="Liu R."/>
            <person name="Chaisson M."/>
            <person name="Hoppe E."/>
            <person name="Hill C."/>
            <person name="Pang A."/>
            <person name="Hillier L."/>
            <person name="Baker C."/>
            <person name="Armstrong J."/>
            <person name="Shendure J."/>
            <person name="Paten B."/>
            <person name="Wilson R."/>
            <person name="Chao H."/>
            <person name="Schneider V."/>
            <person name="Ventura M."/>
            <person name="Kronenberg Z."/>
            <person name="Murali S."/>
            <person name="Gordon D."/>
            <person name="Cantsilieris S."/>
            <person name="Munson K."/>
            <person name="Nelson B."/>
            <person name="Raja A."/>
            <person name="Underwood J."/>
            <person name="Diekhans M."/>
            <person name="Fiddes I."/>
            <person name="Haussler D."/>
            <person name="Eichler E."/>
        </authorList>
    </citation>
    <scope>NUCLEOTIDE SEQUENCE [LARGE SCALE GENOMIC DNA]</scope>
    <source>
        <strain evidence="1">Yerkes chimp pedigree #C0471</strain>
    </source>
</reference>
<name>A0A2J8LU14_PANTR</name>
<sequence length="35" mass="3785">GACPGRRLRGPDTHRQSCYQCGCNRSTLGATDLPH</sequence>